<sequence>MEILGCMSSAPGMDGGSRLALKHRVGRPTLSTLSLFLYPKQEGPSAMVGHGKHTDLGTLTFLLYEQWGLQVLRLDTGWAEPRPGHAASNVGDALRFLSGNRLLSAVRRVAPRGGEY</sequence>
<evidence type="ECO:0000313" key="4">
    <source>
        <dbReference type="Proteomes" id="UP000013521"/>
    </source>
</evidence>
<dbReference type="HOGENOM" id="CLU_2096525_0_0_1"/>
<dbReference type="eggNOG" id="KOG0143">
    <property type="taxonomic scope" value="Eukaryota"/>
</dbReference>
<comment type="similarity">
    <text evidence="1">Belongs to the iron/ascorbate-dependent oxidoreductase family.</text>
</comment>
<dbReference type="KEGG" id="npa:UCRNP2_8404"/>
<dbReference type="AlphaFoldDB" id="R1GG16"/>
<organism evidence="3 4">
    <name type="scientific">Botryosphaeria parva (strain UCR-NP2)</name>
    <name type="common">Grapevine canker fungus</name>
    <name type="synonym">Neofusicoccum parvum</name>
    <dbReference type="NCBI Taxonomy" id="1287680"/>
    <lineage>
        <taxon>Eukaryota</taxon>
        <taxon>Fungi</taxon>
        <taxon>Dikarya</taxon>
        <taxon>Ascomycota</taxon>
        <taxon>Pezizomycotina</taxon>
        <taxon>Dothideomycetes</taxon>
        <taxon>Dothideomycetes incertae sedis</taxon>
        <taxon>Botryosphaeriales</taxon>
        <taxon>Botryosphaeriaceae</taxon>
        <taxon>Neofusicoccum</taxon>
    </lineage>
</organism>
<dbReference type="SUPFAM" id="SSF51197">
    <property type="entry name" value="Clavaminate synthase-like"/>
    <property type="match status" value="1"/>
</dbReference>
<dbReference type="PANTHER" id="PTHR47990">
    <property type="entry name" value="2-OXOGLUTARATE (2OG) AND FE(II)-DEPENDENT OXYGENASE SUPERFAMILY PROTEIN-RELATED"/>
    <property type="match status" value="1"/>
</dbReference>
<gene>
    <name evidence="3" type="ORF">UCRNP2_8404</name>
</gene>
<evidence type="ECO:0000256" key="1">
    <source>
        <dbReference type="ARBA" id="ARBA00008056"/>
    </source>
</evidence>
<protein>
    <submittedName>
        <fullName evidence="3">Putative 2og-fe oxygenase family protein</fullName>
    </submittedName>
</protein>
<dbReference type="Proteomes" id="UP000013521">
    <property type="component" value="Unassembled WGS sequence"/>
</dbReference>
<accession>R1GG16</accession>
<dbReference type="OrthoDB" id="288590at2759"/>
<evidence type="ECO:0000259" key="2">
    <source>
        <dbReference type="Pfam" id="PF03171"/>
    </source>
</evidence>
<feature type="domain" description="Isopenicillin N synthase-like Fe(2+) 2OG dioxygenase" evidence="2">
    <location>
        <begin position="37"/>
        <end position="112"/>
    </location>
</feature>
<dbReference type="Gene3D" id="2.60.120.330">
    <property type="entry name" value="B-lactam Antibiotic, Isopenicillin N Synthase, Chain"/>
    <property type="match status" value="1"/>
</dbReference>
<proteinExistence type="inferred from homology"/>
<evidence type="ECO:0000313" key="3">
    <source>
        <dbReference type="EMBL" id="EOD44884.1"/>
    </source>
</evidence>
<dbReference type="Pfam" id="PF03171">
    <property type="entry name" value="2OG-FeII_Oxy"/>
    <property type="match status" value="1"/>
</dbReference>
<dbReference type="InterPro" id="IPR050231">
    <property type="entry name" value="Iron_ascorbate_oxido_reductase"/>
</dbReference>
<reference evidence="4" key="1">
    <citation type="journal article" date="2013" name="Genome Announc.">
        <title>Draft genome sequence of Neofusicoccum parvum isolate UCR-NP2, a fungal vascular pathogen associated with grapevine cankers.</title>
        <authorList>
            <person name="Blanco-Ulate B."/>
            <person name="Rolshausen P."/>
            <person name="Cantu D."/>
        </authorList>
    </citation>
    <scope>NUCLEOTIDE SEQUENCE [LARGE SCALE GENOMIC DNA]</scope>
    <source>
        <strain evidence="4">UCR-NP2</strain>
    </source>
</reference>
<name>R1GG16_BOTPV</name>
<dbReference type="EMBL" id="KB916660">
    <property type="protein sequence ID" value="EOD44884.1"/>
    <property type="molecule type" value="Genomic_DNA"/>
</dbReference>
<dbReference type="InterPro" id="IPR027443">
    <property type="entry name" value="IPNS-like_sf"/>
</dbReference>
<dbReference type="InterPro" id="IPR044861">
    <property type="entry name" value="IPNS-like_FE2OG_OXY"/>
</dbReference>